<protein>
    <submittedName>
        <fullName evidence="1">Uncharacterized protein</fullName>
    </submittedName>
</protein>
<gene>
    <name evidence="1" type="ORF">PKB_5455</name>
</gene>
<accession>A0A024HNX7</accession>
<evidence type="ECO:0000313" key="2">
    <source>
        <dbReference type="Proteomes" id="UP000025241"/>
    </source>
</evidence>
<dbReference type="RefSeq" id="WP_043256123.1">
    <property type="nucleotide sequence ID" value="NZ_HG322950.1"/>
</dbReference>
<organism evidence="1 2">
    <name type="scientific">Pseudomonas knackmussii (strain DSM 6978 / CCUG 54928 / LMG 23759 / B13)</name>
    <dbReference type="NCBI Taxonomy" id="1301098"/>
    <lineage>
        <taxon>Bacteria</taxon>
        <taxon>Pseudomonadati</taxon>
        <taxon>Pseudomonadota</taxon>
        <taxon>Gammaproteobacteria</taxon>
        <taxon>Pseudomonadales</taxon>
        <taxon>Pseudomonadaceae</taxon>
        <taxon>Pseudomonas</taxon>
    </lineage>
</organism>
<reference evidence="1 2" key="1">
    <citation type="submission" date="2013-03" db="EMBL/GenBank/DDBJ databases">
        <authorList>
            <person name="Linke B."/>
        </authorList>
    </citation>
    <scope>NUCLEOTIDE SEQUENCE [LARGE SCALE GENOMIC DNA]</scope>
    <source>
        <strain evidence="1 2">B13</strain>
    </source>
</reference>
<dbReference type="HOGENOM" id="CLU_2975975_0_0_6"/>
<dbReference type="EMBL" id="HG322950">
    <property type="protein sequence ID" value="CDF86765.1"/>
    <property type="molecule type" value="Genomic_DNA"/>
</dbReference>
<dbReference type="STRING" id="1301098.PKB_5455"/>
<proteinExistence type="predicted"/>
<evidence type="ECO:0000313" key="1">
    <source>
        <dbReference type="EMBL" id="CDF86765.1"/>
    </source>
</evidence>
<reference evidence="1 2" key="2">
    <citation type="submission" date="2014-05" db="EMBL/GenBank/DDBJ databases">
        <title>Genome sequence of the 3-chlorobenzoate degrading bacterium Pseudomonas knackmussii B13 shows multiple evidence for horizontal gene transfer.</title>
        <authorList>
            <person name="Miyazaki R."/>
            <person name="Bertelli C."/>
            <person name="Falquet L."/>
            <person name="Robinson-Rechavi M."/>
            <person name="Gharib W."/>
            <person name="Roy S."/>
            <person name="Van der Meer J.R."/>
        </authorList>
    </citation>
    <scope>NUCLEOTIDE SEQUENCE [LARGE SCALE GENOMIC DNA]</scope>
    <source>
        <strain evidence="1 2">B13</strain>
    </source>
</reference>
<dbReference type="Proteomes" id="UP000025241">
    <property type="component" value="Chromosome I"/>
</dbReference>
<sequence length="71" mass="7659">MAIAEFTLDAGLVVSSELPILDEGESIIFRRCSYRGQASLLIEILSDGRVADAIVFPGLVTGRLPIELARL</sequence>
<dbReference type="KEGG" id="pkc:PKB_5455"/>
<dbReference type="AlphaFoldDB" id="A0A024HNX7"/>
<dbReference type="OrthoDB" id="9879723at2"/>
<name>A0A024HNX7_PSEKB</name>
<keyword evidence="2" id="KW-1185">Reference proteome</keyword>